<feature type="compositionally biased region" description="Polar residues" evidence="1">
    <location>
        <begin position="368"/>
        <end position="380"/>
    </location>
</feature>
<dbReference type="Gene3D" id="1.10.287.100">
    <property type="match status" value="1"/>
</dbReference>
<evidence type="ECO:0000313" key="2">
    <source>
        <dbReference type="EMBL" id="VYT12729.1"/>
    </source>
</evidence>
<gene>
    <name evidence="2" type="ORF">AOLFYP35_01643</name>
</gene>
<reference evidence="2" key="1">
    <citation type="submission" date="2019-11" db="EMBL/GenBank/DDBJ databases">
        <authorList>
            <person name="Feng L."/>
        </authorList>
    </citation>
    <scope>NUCLEOTIDE SEQUENCE</scope>
    <source>
        <strain evidence="2">AodontolyticusLFYP35</strain>
    </source>
</reference>
<dbReference type="AlphaFoldDB" id="A0A6N2U5M6"/>
<dbReference type="Gene3D" id="3.40.50.10900">
    <property type="entry name" value="PAC-like subunit"/>
    <property type="match status" value="1"/>
</dbReference>
<dbReference type="EMBL" id="CACRSM010000003">
    <property type="protein sequence ID" value="VYT12729.1"/>
    <property type="molecule type" value="Genomic_DNA"/>
</dbReference>
<protein>
    <submittedName>
        <fullName evidence="2">PAC2 family protein</fullName>
    </submittedName>
</protein>
<feature type="region of interest" description="Disordered" evidence="1">
    <location>
        <begin position="339"/>
        <end position="395"/>
    </location>
</feature>
<dbReference type="Pfam" id="PF09754">
    <property type="entry name" value="PAC2"/>
    <property type="match status" value="1"/>
</dbReference>
<name>A0A6N2U5M6_9ACTO</name>
<dbReference type="SUPFAM" id="SSF159659">
    <property type="entry name" value="Cgl1923-like"/>
    <property type="match status" value="1"/>
</dbReference>
<accession>A0A6N2U5M6</accession>
<dbReference type="InterPro" id="IPR019151">
    <property type="entry name" value="Proteasome_assmbl_chaperone_2"/>
</dbReference>
<organism evidence="2">
    <name type="scientific">Schaalia odontolytica</name>
    <dbReference type="NCBI Taxonomy" id="1660"/>
    <lineage>
        <taxon>Bacteria</taxon>
        <taxon>Bacillati</taxon>
        <taxon>Actinomycetota</taxon>
        <taxon>Actinomycetes</taxon>
        <taxon>Actinomycetales</taxon>
        <taxon>Actinomycetaceae</taxon>
        <taxon>Schaalia</taxon>
    </lineage>
</organism>
<evidence type="ECO:0000256" key="1">
    <source>
        <dbReference type="SAM" id="MobiDB-lite"/>
    </source>
</evidence>
<proteinExistence type="predicted"/>
<dbReference type="InterPro" id="IPR038389">
    <property type="entry name" value="PSMG2_sf"/>
</dbReference>
<sequence>MTETQTYGDNHQAPPTRARILVMYFDGAMDAGASGRMAAEQMLRALPTTHIADFEAENFINYRSHRPVITLKNWVTQEVEIPKISLDLLRDDRGESFLLLHGPEPDYRWEEFAERVRKIVSDAGVEVVFGMTGVPSGVPHTRPTPVHVHTTDASLVPAQPHMAATMQFPGSIVSFLQWKLKQAGIDGMTLLAIVPYYMSESAYPAASSAILRKLTEFSGLSLPVGDLEQGAAEDLDAFAALVDANPEVQHTVRALEEHYDSFSGDGLGIPLNAVPSAFNVPNPQDKESDASGITDAIEAYLASVTDGAAGVDLSEEPAEMPVQAPSTEELLAQALERIAQRAKKGEGSTVPHAPRHRGDATSVEVSGESGTAEEQTTQSPAEVEADSEDDTKPQD</sequence>